<keyword evidence="1" id="KW-0547">Nucleotide-binding</keyword>
<dbReference type="Gene3D" id="3.40.50.300">
    <property type="entry name" value="P-loop containing nucleotide triphosphate hydrolases"/>
    <property type="match status" value="1"/>
</dbReference>
<keyword evidence="1" id="KW-0067">ATP-binding</keyword>
<proteinExistence type="predicted"/>
<evidence type="ECO:0000313" key="1">
    <source>
        <dbReference type="EMBL" id="MBO8427242.1"/>
    </source>
</evidence>
<dbReference type="Proteomes" id="UP000823613">
    <property type="component" value="Unassembled WGS sequence"/>
</dbReference>
<accession>A0A9D9DI17</accession>
<dbReference type="AlphaFoldDB" id="A0A9D9DI17"/>
<name>A0A9D9DI17_9BACL</name>
<dbReference type="SUPFAM" id="SSF52540">
    <property type="entry name" value="P-loop containing nucleoside triphosphate hydrolases"/>
    <property type="match status" value="1"/>
</dbReference>
<feature type="non-terminal residue" evidence="1">
    <location>
        <position position="41"/>
    </location>
</feature>
<organism evidence="1 2">
    <name type="scientific">Candidatus Onthovivens merdipullorum</name>
    <dbReference type="NCBI Taxonomy" id="2840889"/>
    <lineage>
        <taxon>Bacteria</taxon>
        <taxon>Bacillati</taxon>
        <taxon>Bacillota</taxon>
        <taxon>Bacilli</taxon>
        <taxon>Bacillales</taxon>
        <taxon>Candidatus Onthovivens</taxon>
    </lineage>
</organism>
<dbReference type="InterPro" id="IPR027417">
    <property type="entry name" value="P-loop_NTPase"/>
</dbReference>
<dbReference type="EMBL" id="JADIMY010000031">
    <property type="protein sequence ID" value="MBO8427242.1"/>
    <property type="molecule type" value="Genomic_DNA"/>
</dbReference>
<dbReference type="GO" id="GO:0005524">
    <property type="term" value="F:ATP binding"/>
    <property type="evidence" value="ECO:0007669"/>
    <property type="project" value="UniProtKB-KW"/>
</dbReference>
<sequence length="41" mass="4637">MIIIEKIEKIFGNRKLFENLNVTFFEKGLYGITGESGTGKT</sequence>
<evidence type="ECO:0000313" key="2">
    <source>
        <dbReference type="Proteomes" id="UP000823613"/>
    </source>
</evidence>
<gene>
    <name evidence="1" type="ORF">IAC58_01620</name>
</gene>
<comment type="caution">
    <text evidence="1">The sequence shown here is derived from an EMBL/GenBank/DDBJ whole genome shotgun (WGS) entry which is preliminary data.</text>
</comment>
<protein>
    <submittedName>
        <fullName evidence="1">ABC transporter ATP-binding protein</fullName>
    </submittedName>
</protein>
<reference evidence="1" key="2">
    <citation type="journal article" date="2021" name="PeerJ">
        <title>Extensive microbial diversity within the chicken gut microbiome revealed by metagenomics and culture.</title>
        <authorList>
            <person name="Gilroy R."/>
            <person name="Ravi A."/>
            <person name="Getino M."/>
            <person name="Pursley I."/>
            <person name="Horton D.L."/>
            <person name="Alikhan N.F."/>
            <person name="Baker D."/>
            <person name="Gharbi K."/>
            <person name="Hall N."/>
            <person name="Watson M."/>
            <person name="Adriaenssens E.M."/>
            <person name="Foster-Nyarko E."/>
            <person name="Jarju S."/>
            <person name="Secka A."/>
            <person name="Antonio M."/>
            <person name="Oren A."/>
            <person name="Chaudhuri R.R."/>
            <person name="La Ragione R."/>
            <person name="Hildebrand F."/>
            <person name="Pallen M.J."/>
        </authorList>
    </citation>
    <scope>NUCLEOTIDE SEQUENCE</scope>
    <source>
        <strain evidence="1">11159</strain>
    </source>
</reference>
<reference evidence="1" key="1">
    <citation type="submission" date="2020-10" db="EMBL/GenBank/DDBJ databases">
        <authorList>
            <person name="Gilroy R."/>
        </authorList>
    </citation>
    <scope>NUCLEOTIDE SEQUENCE</scope>
    <source>
        <strain evidence="1">11159</strain>
    </source>
</reference>